<evidence type="ECO:0000313" key="2">
    <source>
        <dbReference type="Proteomes" id="UP000667802"/>
    </source>
</evidence>
<protein>
    <submittedName>
        <fullName evidence="1">Uncharacterized protein</fullName>
    </submittedName>
</protein>
<reference evidence="2" key="1">
    <citation type="journal article" date="2021" name="Science">
        <title>Hunting the eagle killer: A cyanobacterial neurotoxin causes vacuolar myelinopathy.</title>
        <authorList>
            <person name="Breinlinger S."/>
            <person name="Phillips T.J."/>
            <person name="Haram B.N."/>
            <person name="Mares J."/>
            <person name="Martinez Yerena J.A."/>
            <person name="Hrouzek P."/>
            <person name="Sobotka R."/>
            <person name="Henderson W.M."/>
            <person name="Schmieder P."/>
            <person name="Williams S.M."/>
            <person name="Lauderdale J.D."/>
            <person name="Wilde H.D."/>
            <person name="Gerrin W."/>
            <person name="Kust A."/>
            <person name="Washington J.W."/>
            <person name="Wagner C."/>
            <person name="Geier B."/>
            <person name="Liebeke M."/>
            <person name="Enke H."/>
            <person name="Niedermeyer T.H.J."/>
            <person name="Wilde S.B."/>
        </authorList>
    </citation>
    <scope>NUCLEOTIDE SEQUENCE [LARGE SCALE GENOMIC DNA]</scope>
    <source>
        <strain evidence="2">Thurmond2011</strain>
    </source>
</reference>
<dbReference type="AlphaFoldDB" id="A0AAP5M6S3"/>
<dbReference type="RefSeq" id="WP_208344272.1">
    <property type="nucleotide sequence ID" value="NZ_CAWQFN010000489.1"/>
</dbReference>
<organism evidence="1 2">
    <name type="scientific">Aetokthonos hydrillicola Thurmond2011</name>
    <dbReference type="NCBI Taxonomy" id="2712845"/>
    <lineage>
        <taxon>Bacteria</taxon>
        <taxon>Bacillati</taxon>
        <taxon>Cyanobacteriota</taxon>
        <taxon>Cyanophyceae</taxon>
        <taxon>Nostocales</taxon>
        <taxon>Hapalosiphonaceae</taxon>
        <taxon>Aetokthonos</taxon>
    </lineage>
</organism>
<gene>
    <name evidence="1" type="ORF">G7B40_007315</name>
</gene>
<sequence length="50" mass="5715">MPFETVQESDRLEVLRKSAIAYELRGAHLIADTRKLLQNPRIQAILSHGK</sequence>
<accession>A0AAP5M6S3</accession>
<evidence type="ECO:0000313" key="1">
    <source>
        <dbReference type="EMBL" id="MDR9894380.1"/>
    </source>
</evidence>
<name>A0AAP5M6S3_9CYAN</name>
<dbReference type="EMBL" id="JAALHA020000002">
    <property type="protein sequence ID" value="MDR9894380.1"/>
    <property type="molecule type" value="Genomic_DNA"/>
</dbReference>
<comment type="caution">
    <text evidence="1">The sequence shown here is derived from an EMBL/GenBank/DDBJ whole genome shotgun (WGS) entry which is preliminary data.</text>
</comment>
<dbReference type="Proteomes" id="UP000667802">
    <property type="component" value="Unassembled WGS sequence"/>
</dbReference>
<keyword evidence="2" id="KW-1185">Reference proteome</keyword>
<proteinExistence type="predicted"/>